<proteinExistence type="predicted"/>
<comment type="caution">
    <text evidence="3">The sequence shown here is derived from an EMBL/GenBank/DDBJ whole genome shotgun (WGS) entry which is preliminary data.</text>
</comment>
<reference evidence="3 4" key="1">
    <citation type="submission" date="2015-02" db="EMBL/GenBank/DDBJ databases">
        <authorList>
            <person name="Ju K.-S."/>
            <person name="Doroghazi J.R."/>
            <person name="Metcalf W."/>
        </authorList>
    </citation>
    <scope>NUCLEOTIDE SEQUENCE [LARGE SCALE GENOMIC DNA]</scope>
    <source>
        <strain evidence="3 4">NRRL ISP-5550</strain>
    </source>
</reference>
<dbReference type="InterPro" id="IPR019545">
    <property type="entry name" value="DM13_domain"/>
</dbReference>
<accession>A0A0F4JN85</accession>
<dbReference type="PROSITE" id="PS51549">
    <property type="entry name" value="DM13"/>
    <property type="match status" value="1"/>
</dbReference>
<dbReference type="AlphaFoldDB" id="A0A0F4JN85"/>
<sequence length="185" mass="19804">MAKTKRRGRLWAGLLAAAVLALGLGVYWFQPWKLWQDSTVREALPTTSGKAAQPGPGSSAVPPGAPTGPQTLARGTLISHEHTTTGTVALIRLPDGSRTLRLEDLDTSNGPDLRVWLTDAPVKEGVAGWTVFDDGKHVSLGRLKGNKGDQNYQIPADVNLADYRSVTIWCDRFDVSFGAASLTAV</sequence>
<dbReference type="PATRIC" id="fig|68223.7.peg.5829"/>
<name>A0A0F4JN85_9ACTN</name>
<feature type="domain" description="DM13" evidence="2">
    <location>
        <begin position="70"/>
        <end position="183"/>
    </location>
</feature>
<feature type="compositionally biased region" description="Low complexity" evidence="1">
    <location>
        <begin position="51"/>
        <end position="62"/>
    </location>
</feature>
<organism evidence="3 4">
    <name type="scientific">Streptomyces katrae</name>
    <dbReference type="NCBI Taxonomy" id="68223"/>
    <lineage>
        <taxon>Bacteria</taxon>
        <taxon>Bacillati</taxon>
        <taxon>Actinomycetota</taxon>
        <taxon>Actinomycetes</taxon>
        <taxon>Kitasatosporales</taxon>
        <taxon>Streptomycetaceae</taxon>
        <taxon>Streptomyces</taxon>
    </lineage>
</organism>
<evidence type="ECO:0000313" key="3">
    <source>
        <dbReference type="EMBL" id="KJY35294.1"/>
    </source>
</evidence>
<feature type="region of interest" description="Disordered" evidence="1">
    <location>
        <begin position="45"/>
        <end position="70"/>
    </location>
</feature>
<dbReference type="OrthoDB" id="4751481at2"/>
<keyword evidence="4" id="KW-1185">Reference proteome</keyword>
<dbReference type="Pfam" id="PF10517">
    <property type="entry name" value="DM13"/>
    <property type="match status" value="1"/>
</dbReference>
<protein>
    <submittedName>
        <fullName evidence="3">Electron transporter</fullName>
    </submittedName>
</protein>
<dbReference type="Proteomes" id="UP000033551">
    <property type="component" value="Unassembled WGS sequence"/>
</dbReference>
<evidence type="ECO:0000256" key="1">
    <source>
        <dbReference type="SAM" id="MobiDB-lite"/>
    </source>
</evidence>
<dbReference type="EMBL" id="JZWV01000232">
    <property type="protein sequence ID" value="KJY35294.1"/>
    <property type="molecule type" value="Genomic_DNA"/>
</dbReference>
<gene>
    <name evidence="3" type="ORF">VR44_10435</name>
</gene>
<evidence type="ECO:0000313" key="4">
    <source>
        <dbReference type="Proteomes" id="UP000033551"/>
    </source>
</evidence>
<evidence type="ECO:0000259" key="2">
    <source>
        <dbReference type="PROSITE" id="PS51549"/>
    </source>
</evidence>
<dbReference type="RefSeq" id="WP_045947142.1">
    <property type="nucleotide sequence ID" value="NZ_JZWV01000232.1"/>
</dbReference>